<sequence>MVLHSSVALDRSDHEPDAPEEYDPEAEFGDPDSDSLTIPAVDPKSGPEPPEPPEPPNVSIPEMSTAGTGAPADLVKMFWALVLVINAAVFVLSLGIMLFVFEGNTTYSVWLISGGLVLFGLAIRRYRAFDADTSSSSKPTAAETTTTESAPTENETDDTDP</sequence>
<feature type="compositionally biased region" description="Pro residues" evidence="1">
    <location>
        <begin position="46"/>
        <end position="58"/>
    </location>
</feature>
<feature type="region of interest" description="Disordered" evidence="1">
    <location>
        <begin position="1"/>
        <end position="64"/>
    </location>
</feature>
<accession>L9YJ46</accession>
<keyword evidence="2" id="KW-0472">Membrane</keyword>
<dbReference type="Proteomes" id="UP000011613">
    <property type="component" value="Unassembled WGS sequence"/>
</dbReference>
<keyword evidence="2" id="KW-1133">Transmembrane helix</keyword>
<feature type="transmembrane region" description="Helical" evidence="2">
    <location>
        <begin position="78"/>
        <end position="101"/>
    </location>
</feature>
<feature type="transmembrane region" description="Helical" evidence="2">
    <location>
        <begin position="107"/>
        <end position="123"/>
    </location>
</feature>
<feature type="compositionally biased region" description="Low complexity" evidence="1">
    <location>
        <begin position="133"/>
        <end position="153"/>
    </location>
</feature>
<comment type="caution">
    <text evidence="4">The sequence shown here is derived from an EMBL/GenBank/DDBJ whole genome shotgun (WGS) entry which is preliminary data.</text>
</comment>
<dbReference type="PATRIC" id="fig|797304.7.peg.446"/>
<protein>
    <recommendedName>
        <fullName evidence="3">DUF7322 domain-containing protein</fullName>
    </recommendedName>
</protein>
<keyword evidence="2" id="KW-0812">Transmembrane</keyword>
<evidence type="ECO:0000259" key="3">
    <source>
        <dbReference type="Pfam" id="PF24008"/>
    </source>
</evidence>
<evidence type="ECO:0000256" key="1">
    <source>
        <dbReference type="SAM" id="MobiDB-lite"/>
    </source>
</evidence>
<evidence type="ECO:0000313" key="5">
    <source>
        <dbReference type="Proteomes" id="UP000011613"/>
    </source>
</evidence>
<name>L9YJ46_NATGS</name>
<evidence type="ECO:0000256" key="2">
    <source>
        <dbReference type="SAM" id="Phobius"/>
    </source>
</evidence>
<gene>
    <name evidence="4" type="ORF">C490_02201</name>
</gene>
<dbReference type="Pfam" id="PF24008">
    <property type="entry name" value="DUF7322"/>
    <property type="match status" value="1"/>
</dbReference>
<organism evidence="4 5">
    <name type="scientific">Natronobacterium gregoryi (strain ATCC 43098 / DSM 3393 / CCM 3738 / CIP 104747 / IAM 13177 / JCM 8860 / NBRC 102187 / NCIMB 2189 / SP2)</name>
    <dbReference type="NCBI Taxonomy" id="797304"/>
    <lineage>
        <taxon>Archaea</taxon>
        <taxon>Methanobacteriati</taxon>
        <taxon>Methanobacteriota</taxon>
        <taxon>Stenosarchaea group</taxon>
        <taxon>Halobacteria</taxon>
        <taxon>Halobacteriales</taxon>
        <taxon>Natrialbaceae</taxon>
        <taxon>Natronobacterium</taxon>
    </lineage>
</organism>
<feature type="domain" description="DUF7322" evidence="3">
    <location>
        <begin position="70"/>
        <end position="128"/>
    </location>
</feature>
<dbReference type="AlphaFoldDB" id="L9YJ46"/>
<proteinExistence type="predicted"/>
<dbReference type="EMBL" id="AOIC01000022">
    <property type="protein sequence ID" value="ELY72953.1"/>
    <property type="molecule type" value="Genomic_DNA"/>
</dbReference>
<feature type="region of interest" description="Disordered" evidence="1">
    <location>
        <begin position="132"/>
        <end position="161"/>
    </location>
</feature>
<reference evidence="4 5" key="1">
    <citation type="journal article" date="2014" name="PLoS Genet.">
        <title>Phylogenetically driven sequencing of extremely halophilic archaea reveals strategies for static and dynamic osmo-response.</title>
        <authorList>
            <person name="Becker E.A."/>
            <person name="Seitzer P.M."/>
            <person name="Tritt A."/>
            <person name="Larsen D."/>
            <person name="Krusor M."/>
            <person name="Yao A.I."/>
            <person name="Wu D."/>
            <person name="Madern D."/>
            <person name="Eisen J.A."/>
            <person name="Darling A.E."/>
            <person name="Facciotti M.T."/>
        </authorList>
    </citation>
    <scope>NUCLEOTIDE SEQUENCE [LARGE SCALE GENOMIC DNA]</scope>
    <source>
        <strain evidence="4 5">SP2</strain>
    </source>
</reference>
<feature type="compositionally biased region" description="Acidic residues" evidence="1">
    <location>
        <begin position="18"/>
        <end position="33"/>
    </location>
</feature>
<dbReference type="InterPro" id="IPR055746">
    <property type="entry name" value="DUF7322"/>
</dbReference>
<evidence type="ECO:0000313" key="4">
    <source>
        <dbReference type="EMBL" id="ELY72953.1"/>
    </source>
</evidence>